<sequence>MSYYEPAAAPRGGAWPNAGQPGGWDARGNNNGQTVPFQRQFPPEGTDVSSRPSSARLKTEEPTAFGSQLDEVDRAVDNLVKSGKMFAGRRESMPILPAALPQPRISQMHRNYSAAGPGYEDLMRSQSAANLQNYYATARFAPRQAEQDQMMQAKRRLAAQRERELRNFHQEQQYNRSTLGDISNLGLCIPEPLSDRVTDPAILAEMSNFNGKDRVISPGSMTDEERRELIARQHRALYGERREEEALGAFDLHSRGSNPPSTAGSVSGGTRGPSPLGAFDPFGYQNGSQEGLIQTPSNEHPVGATNGVSPTRSRTNSVSSPSSKGPYGVHQDFTKTTQSSRTSPSGSPPRLGRVSTTPVTNSGVAPIGTRPISSSQIPPPNGGLQKRSTTPIPSPLGYSNYPGEESYHSPGNSNIAPGSNKPSGNERSASAASNHTTSSQDPSIAWGSKVWGGSKGLGTVASVWG</sequence>
<feature type="compositionally biased region" description="Polar residues" evidence="1">
    <location>
        <begin position="409"/>
        <end position="427"/>
    </location>
</feature>
<evidence type="ECO:0000313" key="2">
    <source>
        <dbReference type="EMBL" id="KAF3163953.1"/>
    </source>
</evidence>
<evidence type="ECO:0000313" key="8">
    <source>
        <dbReference type="Proteomes" id="UP000483672"/>
    </source>
</evidence>
<evidence type="ECO:0000256" key="1">
    <source>
        <dbReference type="SAM" id="MobiDB-lite"/>
    </source>
</evidence>
<evidence type="ECO:0000313" key="4">
    <source>
        <dbReference type="EMBL" id="KAF3216786.1"/>
    </source>
</evidence>
<comment type="caution">
    <text evidence="2">The sequence shown here is derived from an EMBL/GenBank/DDBJ whole genome shotgun (WGS) entry which is preliminary data.</text>
</comment>
<dbReference type="Proteomes" id="UP000479691">
    <property type="component" value="Unassembled WGS sequence"/>
</dbReference>
<dbReference type="AlphaFoldDB" id="A0A6G1MJ73"/>
<dbReference type="OrthoDB" id="5401193at2759"/>
<feature type="compositionally biased region" description="Polar residues" evidence="1">
    <location>
        <begin position="255"/>
        <end position="265"/>
    </location>
</feature>
<organism evidence="2 7">
    <name type="scientific">Orbilia oligospora</name>
    <name type="common">Nematode-trapping fungus</name>
    <name type="synonym">Arthrobotrys oligospora</name>
    <dbReference type="NCBI Taxonomy" id="2813651"/>
    <lineage>
        <taxon>Eukaryota</taxon>
        <taxon>Fungi</taxon>
        <taxon>Dikarya</taxon>
        <taxon>Ascomycota</taxon>
        <taxon>Pezizomycotina</taxon>
        <taxon>Orbiliomycetes</taxon>
        <taxon>Orbiliales</taxon>
        <taxon>Orbiliaceae</taxon>
        <taxon>Orbilia</taxon>
    </lineage>
</organism>
<evidence type="ECO:0000313" key="3">
    <source>
        <dbReference type="EMBL" id="KAF3196091.1"/>
    </source>
</evidence>
<dbReference type="Proteomes" id="UP000483672">
    <property type="component" value="Unassembled WGS sequence"/>
</dbReference>
<reference evidence="6 7" key="1">
    <citation type="submission" date="2019-06" db="EMBL/GenBank/DDBJ databases">
        <authorList>
            <person name="Palmer J.M."/>
        </authorList>
    </citation>
    <scope>NUCLEOTIDE SEQUENCE [LARGE SCALE GENOMIC DNA]</scope>
    <source>
        <strain evidence="4 6">TWF106</strain>
        <strain evidence="5 8">TWF191</strain>
        <strain evidence="3">TWF679</strain>
        <strain evidence="2 7">TWF788</strain>
    </source>
</reference>
<evidence type="ECO:0000313" key="5">
    <source>
        <dbReference type="EMBL" id="KAF3223207.1"/>
    </source>
</evidence>
<feature type="compositionally biased region" description="Low complexity" evidence="1">
    <location>
        <begin position="336"/>
        <end position="355"/>
    </location>
</feature>
<dbReference type="EMBL" id="WIPF01000037">
    <property type="protein sequence ID" value="KAF3223207.1"/>
    <property type="molecule type" value="Genomic_DNA"/>
</dbReference>
<feature type="compositionally biased region" description="Polar residues" evidence="1">
    <location>
        <begin position="28"/>
        <end position="37"/>
    </location>
</feature>
<feature type="compositionally biased region" description="Low complexity" evidence="1">
    <location>
        <begin position="308"/>
        <end position="323"/>
    </location>
</feature>
<dbReference type="EMBL" id="WIWT01000307">
    <property type="protein sequence ID" value="KAF3196091.1"/>
    <property type="molecule type" value="Genomic_DNA"/>
</dbReference>
<proteinExistence type="predicted"/>
<feature type="region of interest" description="Disordered" evidence="1">
    <location>
        <begin position="249"/>
        <end position="455"/>
    </location>
</feature>
<dbReference type="Proteomes" id="UP000614610">
    <property type="component" value="Unassembled WGS sequence"/>
</dbReference>
<evidence type="ECO:0000313" key="6">
    <source>
        <dbReference type="Proteomes" id="UP000472727"/>
    </source>
</evidence>
<name>A0A6G1MJ73_ORBOL</name>
<feature type="compositionally biased region" description="Polar residues" evidence="1">
    <location>
        <begin position="285"/>
        <end position="298"/>
    </location>
</feature>
<protein>
    <submittedName>
        <fullName evidence="2">Uncharacterized protein</fullName>
    </submittedName>
</protein>
<feature type="region of interest" description="Disordered" evidence="1">
    <location>
        <begin position="1"/>
        <end position="64"/>
    </location>
</feature>
<accession>A0A6G1MJ73</accession>
<dbReference type="Proteomes" id="UP000472727">
    <property type="component" value="Unassembled WGS sequence"/>
</dbReference>
<dbReference type="EMBL" id="WIWS01000048">
    <property type="protein sequence ID" value="KAF3216786.1"/>
    <property type="molecule type" value="Genomic_DNA"/>
</dbReference>
<evidence type="ECO:0000313" key="7">
    <source>
        <dbReference type="Proteomes" id="UP000479691"/>
    </source>
</evidence>
<dbReference type="EMBL" id="JAABOE010000117">
    <property type="protein sequence ID" value="KAF3163953.1"/>
    <property type="molecule type" value="Genomic_DNA"/>
</dbReference>
<gene>
    <name evidence="4" type="ORF">TWF106_008185</name>
    <name evidence="5" type="ORF">TWF191_006487</name>
    <name evidence="3" type="ORF">TWF679_006115</name>
    <name evidence="2" type="ORF">TWF788_001262</name>
</gene>